<dbReference type="PROSITE" id="PS00690">
    <property type="entry name" value="DEAH_ATP_HELICASE"/>
    <property type="match status" value="1"/>
</dbReference>
<feature type="region of interest" description="Disordered" evidence="7">
    <location>
        <begin position="297"/>
        <end position="322"/>
    </location>
</feature>
<dbReference type="SMART" id="SM00490">
    <property type="entry name" value="HELICc"/>
    <property type="match status" value="1"/>
</dbReference>
<dbReference type="CDD" id="cd18791">
    <property type="entry name" value="SF2_C_RHA"/>
    <property type="match status" value="1"/>
</dbReference>
<dbReference type="Gene3D" id="3.40.50.300">
    <property type="entry name" value="P-loop containing nucleotide triphosphate hydrolases"/>
    <property type="match status" value="2"/>
</dbReference>
<dbReference type="SUPFAM" id="SSF54768">
    <property type="entry name" value="dsRNA-binding domain-like"/>
    <property type="match status" value="2"/>
</dbReference>
<organism evidence="10 11">
    <name type="scientific">Effrenium voratum</name>
    <dbReference type="NCBI Taxonomy" id="2562239"/>
    <lineage>
        <taxon>Eukaryota</taxon>
        <taxon>Sar</taxon>
        <taxon>Alveolata</taxon>
        <taxon>Dinophyceae</taxon>
        <taxon>Suessiales</taxon>
        <taxon>Symbiodiniaceae</taxon>
        <taxon>Effrenium</taxon>
    </lineage>
</organism>
<dbReference type="Pfam" id="PF00270">
    <property type="entry name" value="DEAD"/>
    <property type="match status" value="1"/>
</dbReference>
<dbReference type="GO" id="GO:0043138">
    <property type="term" value="F:3'-5' DNA helicase activity"/>
    <property type="evidence" value="ECO:0007669"/>
    <property type="project" value="TreeGrafter"/>
</dbReference>
<dbReference type="PROSITE" id="PS51194">
    <property type="entry name" value="HELICASE_CTER"/>
    <property type="match status" value="1"/>
</dbReference>
<dbReference type="EMBL" id="CAUJNA010002946">
    <property type="protein sequence ID" value="CAJ1394779.1"/>
    <property type="molecule type" value="Genomic_DNA"/>
</dbReference>
<dbReference type="GO" id="GO:0050684">
    <property type="term" value="P:regulation of mRNA processing"/>
    <property type="evidence" value="ECO:0007669"/>
    <property type="project" value="TreeGrafter"/>
</dbReference>
<dbReference type="GO" id="GO:0005524">
    <property type="term" value="F:ATP binding"/>
    <property type="evidence" value="ECO:0007669"/>
    <property type="project" value="UniProtKB-KW"/>
</dbReference>
<evidence type="ECO:0000256" key="7">
    <source>
        <dbReference type="SAM" id="MobiDB-lite"/>
    </source>
</evidence>
<dbReference type="InterPro" id="IPR014001">
    <property type="entry name" value="Helicase_ATP-bd"/>
</dbReference>
<dbReference type="SMART" id="SM00847">
    <property type="entry name" value="HA2"/>
    <property type="match status" value="1"/>
</dbReference>
<dbReference type="PROSITE" id="PS51192">
    <property type="entry name" value="HELICASE_ATP_BIND_1"/>
    <property type="match status" value="1"/>
</dbReference>
<name>A0AA36IXR7_9DINO</name>
<evidence type="ECO:0000256" key="1">
    <source>
        <dbReference type="ARBA" id="ARBA00008792"/>
    </source>
</evidence>
<dbReference type="InterPro" id="IPR011545">
    <property type="entry name" value="DEAD/DEAH_box_helicase_dom"/>
</dbReference>
<comment type="caution">
    <text evidence="10">The sequence shown here is derived from an EMBL/GenBank/DDBJ whole genome shotgun (WGS) entry which is preliminary data.</text>
</comment>
<dbReference type="InterPro" id="IPR014720">
    <property type="entry name" value="dsRBD_dom"/>
</dbReference>
<evidence type="ECO:0000313" key="10">
    <source>
        <dbReference type="EMBL" id="CAJ1394779.1"/>
    </source>
</evidence>
<evidence type="ECO:0000256" key="3">
    <source>
        <dbReference type="ARBA" id="ARBA00022741"/>
    </source>
</evidence>
<dbReference type="EC" id="3.6.4.13" evidence="2"/>
<dbReference type="SMART" id="SM00487">
    <property type="entry name" value="DEXDc"/>
    <property type="match status" value="1"/>
</dbReference>
<dbReference type="Gene3D" id="1.20.120.1080">
    <property type="match status" value="1"/>
</dbReference>
<dbReference type="InterPro" id="IPR048333">
    <property type="entry name" value="HA2_WH"/>
</dbReference>
<keyword evidence="3" id="KW-0547">Nucleotide-binding</keyword>
<dbReference type="AlphaFoldDB" id="A0AA36IXR7"/>
<feature type="domain" description="Helicase C-terminal" evidence="9">
    <location>
        <begin position="588"/>
        <end position="764"/>
    </location>
</feature>
<dbReference type="Proteomes" id="UP001178507">
    <property type="component" value="Unassembled WGS sequence"/>
</dbReference>
<dbReference type="GO" id="GO:0016887">
    <property type="term" value="F:ATP hydrolysis activity"/>
    <property type="evidence" value="ECO:0007669"/>
    <property type="project" value="TreeGrafter"/>
</dbReference>
<feature type="region of interest" description="Disordered" evidence="7">
    <location>
        <begin position="1129"/>
        <end position="1176"/>
    </location>
</feature>
<dbReference type="PANTHER" id="PTHR18934:SF119">
    <property type="entry name" value="ATP-DEPENDENT RNA HELICASE A"/>
    <property type="match status" value="1"/>
</dbReference>
<evidence type="ECO:0000256" key="6">
    <source>
        <dbReference type="ARBA" id="ARBA00022840"/>
    </source>
</evidence>
<dbReference type="Pfam" id="PF04408">
    <property type="entry name" value="WHD_HA2"/>
    <property type="match status" value="1"/>
</dbReference>
<reference evidence="10" key="1">
    <citation type="submission" date="2023-08" db="EMBL/GenBank/DDBJ databases">
        <authorList>
            <person name="Chen Y."/>
            <person name="Shah S."/>
            <person name="Dougan E. K."/>
            <person name="Thang M."/>
            <person name="Chan C."/>
        </authorList>
    </citation>
    <scope>NUCLEOTIDE SEQUENCE</scope>
</reference>
<evidence type="ECO:0000256" key="2">
    <source>
        <dbReference type="ARBA" id="ARBA00012552"/>
    </source>
</evidence>
<dbReference type="SUPFAM" id="SSF52540">
    <property type="entry name" value="P-loop containing nucleoside triphosphate hydrolases"/>
    <property type="match status" value="1"/>
</dbReference>
<dbReference type="CDD" id="cd17917">
    <property type="entry name" value="DEXHc_RHA-like"/>
    <property type="match status" value="1"/>
</dbReference>
<dbReference type="InterPro" id="IPR002464">
    <property type="entry name" value="DNA/RNA_helicase_DEAH_CS"/>
</dbReference>
<evidence type="ECO:0000313" key="11">
    <source>
        <dbReference type="Proteomes" id="UP001178507"/>
    </source>
</evidence>
<dbReference type="GO" id="GO:0005730">
    <property type="term" value="C:nucleolus"/>
    <property type="evidence" value="ECO:0007669"/>
    <property type="project" value="TreeGrafter"/>
</dbReference>
<keyword evidence="4" id="KW-0378">Hydrolase</keyword>
<dbReference type="GO" id="GO:0003723">
    <property type="term" value="F:RNA binding"/>
    <property type="evidence" value="ECO:0007669"/>
    <property type="project" value="TreeGrafter"/>
</dbReference>
<keyword evidence="11" id="KW-1185">Reference proteome</keyword>
<comment type="similarity">
    <text evidence="1">Belongs to the DEAD box helicase family. DEAH subfamily.</text>
</comment>
<evidence type="ECO:0000256" key="4">
    <source>
        <dbReference type="ARBA" id="ARBA00022801"/>
    </source>
</evidence>
<gene>
    <name evidence="10" type="ORF">EVOR1521_LOCUS19364</name>
</gene>
<sequence>MEANVLNRFCQKNGGSFEATFQQSAKGFQCTLRVPGVQKISLAVASSKKAAQATAVKDMVSFLEASGLLAQTLEEPSAKKRKSWGGAAAVASQPAPEQVLARKAPGTGAPLPPGIRAPGQCAGPARPQTAPALTPAKTPAQTFEGNFTLEIARGHLNEHLRKWRQPTEMQLLQQGPPHLPQFRATLLFEVKNERFFFSHTATNKKQVQNELALKVCRKLYALGLMREYKRNSTKGTFFDNLKDSKYFQAGTFGLGLQPALKAKLRAYLQQCGCEVHTGSLPPGSILWEGAGAPDLPTEPEIAALPWSPPSEGPDPWPEPKSELEPDTLAAAVAAEASASLPIASKYQEIIEAVANHQVCIIQGSTGSGKTTQVPQYILDAEDDGGPKTIVVTQPRRLAAITVARRVAQERGEALGGSVGYAVRFDSVWPQRPGGICYMTSGLLLKRLHQRGLCGISHVIVDEVHERDLDNDVLLGLLRSALSVHPGLKVVLMSATIDASKFQEYLQGLAHDYTQQIPPVPVVSVHGHNYDVKVLFLEDIIEKMRWVAPPKKKEKESEGSMNACDQRKYSASTVQALQALPEQQIPLELTRDLLAALVSEGTVSPETGSVLVFLPTWSKMSVLKKLLEAEQALSSCKIIMLHSQVPKEAQMEAFQPAPRGIAKVILATNIAESSLTIDDVTCVIDSCRVKLNFFSETTRLSYNDIVFTGRHNLEQRKGRAGRTRPGLCFRLCTRQRFEEGLEDEVPPELTRMPLVGAALLVKSLELGDIATVLSQCPDPPPEPAVAHAIAELQLVRAIDEDQELTNLGRILARLPLDPHVGLALLMGHWLFGLGDAMATLCAAMSFDEPFPFEKTTGYLPWSISEKYKGTHKNSDQFVLGLVHQDYARLLETHGSDVAARYCSKEGLHPAIMRQVYNASEQIRSLLHTPALGSLTSTFDEEDAGFGNKRSHTAIRDWSHQDWEWGAILLSLVTALPHLAVHQEKRHVWVAEDTVGAVYKGSINCCKNEYVFPSPIFAFLDQTKEEGWKPPRCRQLTNMPPLLALLKPFTSGNIRTDDQDGSCVIIGGWIPLGPVPADTAQLLLLLRSRLEDVLVECADTIAEQGSASECQDPQLVMLLQELLRSGSLRFRESPSQPARSAPKVAPKAPLARAAVPPKPSAAKGFGKTAGKPGINWWS</sequence>
<evidence type="ECO:0000259" key="8">
    <source>
        <dbReference type="PROSITE" id="PS51192"/>
    </source>
</evidence>
<dbReference type="SMART" id="SM00358">
    <property type="entry name" value="DSRM"/>
    <property type="match status" value="2"/>
</dbReference>
<dbReference type="PANTHER" id="PTHR18934">
    <property type="entry name" value="ATP-DEPENDENT RNA HELICASE"/>
    <property type="match status" value="1"/>
</dbReference>
<dbReference type="GO" id="GO:1990904">
    <property type="term" value="C:ribonucleoprotein complex"/>
    <property type="evidence" value="ECO:0007669"/>
    <property type="project" value="TreeGrafter"/>
</dbReference>
<accession>A0AA36IXR7</accession>
<keyword evidence="5" id="KW-0347">Helicase</keyword>
<dbReference type="GO" id="GO:0045944">
    <property type="term" value="P:positive regulation of transcription by RNA polymerase II"/>
    <property type="evidence" value="ECO:0007669"/>
    <property type="project" value="TreeGrafter"/>
</dbReference>
<protein>
    <recommendedName>
        <fullName evidence="2">RNA helicase</fullName>
        <ecNumber evidence="2">3.6.4.13</ecNumber>
    </recommendedName>
</protein>
<dbReference type="Gene3D" id="3.30.160.20">
    <property type="match status" value="2"/>
</dbReference>
<dbReference type="InterPro" id="IPR027417">
    <property type="entry name" value="P-loop_NTPase"/>
</dbReference>
<dbReference type="GO" id="GO:0003724">
    <property type="term" value="F:RNA helicase activity"/>
    <property type="evidence" value="ECO:0007669"/>
    <property type="project" value="UniProtKB-EC"/>
</dbReference>
<evidence type="ECO:0000259" key="9">
    <source>
        <dbReference type="PROSITE" id="PS51194"/>
    </source>
</evidence>
<feature type="compositionally biased region" description="Pro residues" evidence="7">
    <location>
        <begin position="306"/>
        <end position="316"/>
    </location>
</feature>
<keyword evidence="6" id="KW-0067">ATP-binding</keyword>
<dbReference type="InterPro" id="IPR007502">
    <property type="entry name" value="Helicase-assoc_dom"/>
</dbReference>
<feature type="domain" description="Helicase ATP-binding" evidence="8">
    <location>
        <begin position="350"/>
        <end position="514"/>
    </location>
</feature>
<evidence type="ECO:0000256" key="5">
    <source>
        <dbReference type="ARBA" id="ARBA00022806"/>
    </source>
</evidence>
<dbReference type="Pfam" id="PF00271">
    <property type="entry name" value="Helicase_C"/>
    <property type="match status" value="1"/>
</dbReference>
<dbReference type="InterPro" id="IPR001650">
    <property type="entry name" value="Helicase_C-like"/>
</dbReference>
<proteinExistence type="inferred from homology"/>